<dbReference type="InterPro" id="IPR002737">
    <property type="entry name" value="MEMO1_fam"/>
</dbReference>
<dbReference type="eggNOG" id="COG1355">
    <property type="taxonomic scope" value="Bacteria"/>
</dbReference>
<dbReference type="NCBIfam" id="TIGR04336">
    <property type="entry name" value="AmmeMemoSam_B"/>
    <property type="match status" value="1"/>
</dbReference>
<dbReference type="AlphaFoldDB" id="A6G9V3"/>
<accession>A6G9V3</accession>
<keyword evidence="2" id="KW-1185">Reference proteome</keyword>
<dbReference type="OrthoDB" id="5498793at2"/>
<sequence length="419" mass="45690">MASTSRPKLRRLERQTLERDGERLLVIRDPLELCEPFAIDHDYAPVLDALDGQRTVDQVRQSLMMRGLATVDREDLHDFVADLGDAGLLDDDRFRALWAAAHEAFVETERRAARRAGLLYPEDAQTLRTWLAPILPSEPPPAPSASLAANEGPSAGWTEPPLAVVVPHQPPPVLGPSLRRLLANLGEPERYARVVILATDHSPGLLPYASADKDWETPLGLVPADLATLAALDSRVPWLLREQIRLRTNDPSEWAALLLRALWGERCPPIVPIACGQTRLTTKDGRARSDELTGALEVLLGDPSSNQGRTLWWTAAELSHLGPAFGHASLPERAEVLDADRAMLAPLLDGKPHALAAACMEREPSQRPSGTAALVTLAELLPLGYRAHLLDQLILPAPGSSQQHTTGWIGAPIIQVQAR</sequence>
<dbReference type="STRING" id="391625.PPSIR1_09965"/>
<reference evidence="1 2" key="1">
    <citation type="submission" date="2007-06" db="EMBL/GenBank/DDBJ databases">
        <authorList>
            <person name="Shimkets L."/>
            <person name="Ferriera S."/>
            <person name="Johnson J."/>
            <person name="Kravitz S."/>
            <person name="Beeson K."/>
            <person name="Sutton G."/>
            <person name="Rogers Y.-H."/>
            <person name="Friedman R."/>
            <person name="Frazier M."/>
            <person name="Venter J.C."/>
        </authorList>
    </citation>
    <scope>NUCLEOTIDE SEQUENCE [LARGE SCALE GENOMIC DNA]</scope>
    <source>
        <strain evidence="1 2">SIR-1</strain>
    </source>
</reference>
<organism evidence="1 2">
    <name type="scientific">Plesiocystis pacifica SIR-1</name>
    <dbReference type="NCBI Taxonomy" id="391625"/>
    <lineage>
        <taxon>Bacteria</taxon>
        <taxon>Pseudomonadati</taxon>
        <taxon>Myxococcota</taxon>
        <taxon>Polyangia</taxon>
        <taxon>Nannocystales</taxon>
        <taxon>Nannocystaceae</taxon>
        <taxon>Plesiocystis</taxon>
    </lineage>
</organism>
<gene>
    <name evidence="1" type="ORF">PPSIR1_09965</name>
</gene>
<evidence type="ECO:0000313" key="2">
    <source>
        <dbReference type="Proteomes" id="UP000005801"/>
    </source>
</evidence>
<evidence type="ECO:0000313" key="1">
    <source>
        <dbReference type="EMBL" id="EDM77389.1"/>
    </source>
</evidence>
<name>A6G9V3_9BACT</name>
<proteinExistence type="predicted"/>
<dbReference type="EMBL" id="ABCS01000047">
    <property type="protein sequence ID" value="EDM77389.1"/>
    <property type="molecule type" value="Genomic_DNA"/>
</dbReference>
<dbReference type="Pfam" id="PF01875">
    <property type="entry name" value="Memo"/>
    <property type="match status" value="1"/>
</dbReference>
<dbReference type="Gene3D" id="3.40.830.10">
    <property type="entry name" value="LigB-like"/>
    <property type="match status" value="1"/>
</dbReference>
<dbReference type="RefSeq" id="WP_006973495.1">
    <property type="nucleotide sequence ID" value="NZ_ABCS01000047.1"/>
</dbReference>
<protein>
    <submittedName>
        <fullName evidence="1">Uncharacterized protein</fullName>
    </submittedName>
</protein>
<dbReference type="Proteomes" id="UP000005801">
    <property type="component" value="Unassembled WGS sequence"/>
</dbReference>
<dbReference type="CDD" id="cd07361">
    <property type="entry name" value="MEMO_like"/>
    <property type="match status" value="1"/>
</dbReference>
<comment type="caution">
    <text evidence="1">The sequence shown here is derived from an EMBL/GenBank/DDBJ whole genome shotgun (WGS) entry which is preliminary data.</text>
</comment>